<dbReference type="InterPro" id="IPR006944">
    <property type="entry name" value="Phage/GTA_portal"/>
</dbReference>
<dbReference type="EMBL" id="MT141353">
    <property type="protein sequence ID" value="QJA59091.1"/>
    <property type="molecule type" value="Genomic_DNA"/>
</dbReference>
<proteinExistence type="predicted"/>
<dbReference type="AlphaFoldDB" id="A0A6M3IP72"/>
<protein>
    <submittedName>
        <fullName evidence="2">Putative portal protein</fullName>
    </submittedName>
</protein>
<dbReference type="InterPro" id="IPR006528">
    <property type="entry name" value="Phage_head_morphogenesis_dom"/>
</dbReference>
<name>A0A6M3IP72_9ZZZZ</name>
<accession>A0A6M3IP72</accession>
<reference evidence="2" key="1">
    <citation type="submission" date="2020-03" db="EMBL/GenBank/DDBJ databases">
        <title>The deep terrestrial virosphere.</title>
        <authorList>
            <person name="Holmfeldt K."/>
            <person name="Nilsson E."/>
            <person name="Simone D."/>
            <person name="Lopez-Fernandez M."/>
            <person name="Wu X."/>
            <person name="de Brujin I."/>
            <person name="Lundin D."/>
            <person name="Andersson A."/>
            <person name="Bertilsson S."/>
            <person name="Dopson M."/>
        </authorList>
    </citation>
    <scope>NUCLEOTIDE SEQUENCE</scope>
    <source>
        <strain evidence="2">MM415B01367</strain>
    </source>
</reference>
<evidence type="ECO:0000313" key="2">
    <source>
        <dbReference type="EMBL" id="QJA59091.1"/>
    </source>
</evidence>
<evidence type="ECO:0000259" key="1">
    <source>
        <dbReference type="Pfam" id="PF04233"/>
    </source>
</evidence>
<organism evidence="2">
    <name type="scientific">viral metagenome</name>
    <dbReference type="NCBI Taxonomy" id="1070528"/>
    <lineage>
        <taxon>unclassified sequences</taxon>
        <taxon>metagenomes</taxon>
        <taxon>organismal metagenomes</taxon>
    </lineage>
</organism>
<dbReference type="Pfam" id="PF04233">
    <property type="entry name" value="Phage_Mu_F"/>
    <property type="match status" value="1"/>
</dbReference>
<sequence>MPRTSFNYAREVDGWQSSIIMACIGWIQRTFPEAPLMVQKRDADGEWIEVLDSPLVQLLDNPNPFYDGLLLQSAFIADLTISGNAYLLKVRSGAGRTVQLWWTPSSLIEPKWPSSGTEFISHYEYTPGGQQVKIDSLDVVHYRLGIDPNNLRKGRSPLQALLREVFTDDEAANMTATLLRNMGVPGLLISPEKDATISPQDADAVKEYVRERTTGDRRGQPLVIGSATKVESFGFNPQQMDLKQLRRIPEERISAVLGVPAIVAGLGAGLDRSTFSNMAEAREMAYESGIIPLQRITGSQTKHQLLSEFVDAEDLVNWRVVYDLSEIRVLQEDEDKLSLRTIAQVNGGICKVTDAQRILGLPEDDSQDFYLRGFNMLSVRSGETGNEILVPQEEPKQLKSGDWSEEMKTLYWKRIDRERLGWWGLAFQKVEPLYYDEQKAVEKAIKKGDMVGNAEKAIDSLSDKWTEVLEKLTFAIVEHFGKEIAPETMGKQAWSFDPTHELVRAWIVNHAAESVKTILATNLEDVRKVLLASTDEGLTVPQIGRKLREFYSDRSSFKAMRVARTEVTQSASFGSLESAKQGGVMRKKIWLTSRDDRVRIDHLDMEGEEVELDGTFSNGCEAPGLGGDSSQVINCRCVLQYTTG</sequence>
<gene>
    <name evidence="2" type="ORF">MM415B01367_0022</name>
</gene>
<feature type="domain" description="Phage head morphogenesis" evidence="1">
    <location>
        <begin position="525"/>
        <end position="639"/>
    </location>
</feature>
<dbReference type="Pfam" id="PF04860">
    <property type="entry name" value="Phage_portal"/>
    <property type="match status" value="1"/>
</dbReference>